<dbReference type="EMBL" id="FOGQ01000004">
    <property type="protein sequence ID" value="SER86646.1"/>
    <property type="molecule type" value="Genomic_DNA"/>
</dbReference>
<gene>
    <name evidence="1" type="ORF">SAMN05661109_01199</name>
</gene>
<organism evidence="1 2">
    <name type="scientific">Corynebacterium cystitidis DSM 20524</name>
    <dbReference type="NCBI Taxonomy" id="1121357"/>
    <lineage>
        <taxon>Bacteria</taxon>
        <taxon>Bacillati</taxon>
        <taxon>Actinomycetota</taxon>
        <taxon>Actinomycetes</taxon>
        <taxon>Mycobacteriales</taxon>
        <taxon>Corynebacteriaceae</taxon>
        <taxon>Corynebacterium</taxon>
    </lineage>
</organism>
<name>A0A1H9SNV0_9CORY</name>
<evidence type="ECO:0000313" key="1">
    <source>
        <dbReference type="EMBL" id="SER86646.1"/>
    </source>
</evidence>
<keyword evidence="2" id="KW-1185">Reference proteome</keyword>
<dbReference type="Proteomes" id="UP000198929">
    <property type="component" value="Unassembled WGS sequence"/>
</dbReference>
<dbReference type="AlphaFoldDB" id="A0A1H9SNV0"/>
<evidence type="ECO:0000313" key="2">
    <source>
        <dbReference type="Proteomes" id="UP000198929"/>
    </source>
</evidence>
<proteinExistence type="predicted"/>
<protein>
    <submittedName>
        <fullName evidence="1">Uncharacterized protein</fullName>
    </submittedName>
</protein>
<accession>A0A1H9SNV0</accession>
<reference evidence="2" key="1">
    <citation type="submission" date="2016-10" db="EMBL/GenBank/DDBJ databases">
        <authorList>
            <person name="Varghese N."/>
            <person name="Submissions S."/>
        </authorList>
    </citation>
    <scope>NUCLEOTIDE SEQUENCE [LARGE SCALE GENOMIC DNA]</scope>
    <source>
        <strain evidence="2">DSM 20524</strain>
    </source>
</reference>
<sequence>MIESRAFSMSLVPVELVNW</sequence>